<gene>
    <name evidence="1" type="ORF">QYM36_010576</name>
</gene>
<sequence>MQLALVNLSAPMTLRRKPLPFFGMDSTMAAKEPVWTHANLATRVTSRKKNPADTVVDIVKAIQQFDEKKISLPRYVILNLMRFQKLLVRLALL</sequence>
<dbReference type="Proteomes" id="UP001187531">
    <property type="component" value="Unassembled WGS sequence"/>
</dbReference>
<dbReference type="AlphaFoldDB" id="A0AA88HXL4"/>
<keyword evidence="2" id="KW-1185">Reference proteome</keyword>
<reference evidence="1" key="1">
    <citation type="submission" date="2023-07" db="EMBL/GenBank/DDBJ databases">
        <title>Chromosome-level genome assembly of Artemia franciscana.</title>
        <authorList>
            <person name="Jo E."/>
        </authorList>
    </citation>
    <scope>NUCLEOTIDE SEQUENCE</scope>
    <source>
        <tissue evidence="1">Whole body</tissue>
    </source>
</reference>
<organism evidence="1 2">
    <name type="scientific">Artemia franciscana</name>
    <name type="common">Brine shrimp</name>
    <name type="synonym">Artemia sanfranciscana</name>
    <dbReference type="NCBI Taxonomy" id="6661"/>
    <lineage>
        <taxon>Eukaryota</taxon>
        <taxon>Metazoa</taxon>
        <taxon>Ecdysozoa</taxon>
        <taxon>Arthropoda</taxon>
        <taxon>Crustacea</taxon>
        <taxon>Branchiopoda</taxon>
        <taxon>Anostraca</taxon>
        <taxon>Artemiidae</taxon>
        <taxon>Artemia</taxon>
    </lineage>
</organism>
<accession>A0AA88HXL4</accession>
<dbReference type="EMBL" id="JAVRJZ010000012">
    <property type="protein sequence ID" value="KAK2716046.1"/>
    <property type="molecule type" value="Genomic_DNA"/>
</dbReference>
<comment type="caution">
    <text evidence="1">The sequence shown here is derived from an EMBL/GenBank/DDBJ whole genome shotgun (WGS) entry which is preliminary data.</text>
</comment>
<name>A0AA88HXL4_ARTSF</name>
<evidence type="ECO:0000313" key="2">
    <source>
        <dbReference type="Proteomes" id="UP001187531"/>
    </source>
</evidence>
<protein>
    <submittedName>
        <fullName evidence="1">Uncharacterized protein</fullName>
    </submittedName>
</protein>
<evidence type="ECO:0000313" key="1">
    <source>
        <dbReference type="EMBL" id="KAK2716046.1"/>
    </source>
</evidence>
<proteinExistence type="predicted"/>